<comment type="caution">
    <text evidence="2">The sequence shown here is derived from an EMBL/GenBank/DDBJ whole genome shotgun (WGS) entry which is preliminary data.</text>
</comment>
<accession>A0ABP7GFG7</accession>
<gene>
    <name evidence="2" type="ORF">GCM10022402_45190</name>
</gene>
<dbReference type="EMBL" id="BAABDD010000036">
    <property type="protein sequence ID" value="GAA3762561.1"/>
    <property type="molecule type" value="Genomic_DNA"/>
</dbReference>
<evidence type="ECO:0000313" key="2">
    <source>
        <dbReference type="EMBL" id="GAA3762561.1"/>
    </source>
</evidence>
<evidence type="ECO:0000313" key="3">
    <source>
        <dbReference type="Proteomes" id="UP001500908"/>
    </source>
</evidence>
<protein>
    <submittedName>
        <fullName evidence="2">Uncharacterized protein</fullName>
    </submittedName>
</protein>
<organism evidence="2 3">
    <name type="scientific">Salinactinospora qingdaonensis</name>
    <dbReference type="NCBI Taxonomy" id="702744"/>
    <lineage>
        <taxon>Bacteria</taxon>
        <taxon>Bacillati</taxon>
        <taxon>Actinomycetota</taxon>
        <taxon>Actinomycetes</taxon>
        <taxon>Streptosporangiales</taxon>
        <taxon>Nocardiopsidaceae</taxon>
        <taxon>Salinactinospora</taxon>
    </lineage>
</organism>
<feature type="compositionally biased region" description="Basic and acidic residues" evidence="1">
    <location>
        <begin position="18"/>
        <end position="32"/>
    </location>
</feature>
<name>A0ABP7GFG7_9ACTN</name>
<dbReference type="Proteomes" id="UP001500908">
    <property type="component" value="Unassembled WGS sequence"/>
</dbReference>
<reference evidence="3" key="1">
    <citation type="journal article" date="2019" name="Int. J. Syst. Evol. Microbiol.">
        <title>The Global Catalogue of Microorganisms (GCM) 10K type strain sequencing project: providing services to taxonomists for standard genome sequencing and annotation.</title>
        <authorList>
            <consortium name="The Broad Institute Genomics Platform"/>
            <consortium name="The Broad Institute Genome Sequencing Center for Infectious Disease"/>
            <person name="Wu L."/>
            <person name="Ma J."/>
        </authorList>
    </citation>
    <scope>NUCLEOTIDE SEQUENCE [LARGE SCALE GENOMIC DNA]</scope>
    <source>
        <strain evidence="3">JCM 17137</strain>
    </source>
</reference>
<sequence>MGIAIPERAVEITSKGNAAEDRGEKREGDARGRSPSTCSRRCVGLLRSHSDAVL</sequence>
<evidence type="ECO:0000256" key="1">
    <source>
        <dbReference type="SAM" id="MobiDB-lite"/>
    </source>
</evidence>
<keyword evidence="3" id="KW-1185">Reference proteome</keyword>
<proteinExistence type="predicted"/>
<feature type="region of interest" description="Disordered" evidence="1">
    <location>
        <begin position="1"/>
        <end position="38"/>
    </location>
</feature>